<proteinExistence type="predicted"/>
<accession>A0A4Y5TV76</accession>
<evidence type="ECO:0000313" key="1">
    <source>
        <dbReference type="EMBL" id="QDB73273.1"/>
    </source>
</evidence>
<organism evidence="1 2">
    <name type="scientific">Vibrio phage VAP7</name>
    <dbReference type="NCBI Taxonomy" id="2584487"/>
    <lineage>
        <taxon>Viruses</taxon>
        <taxon>Duplodnaviria</taxon>
        <taxon>Heunggongvirae</taxon>
        <taxon>Uroviricota</taxon>
        <taxon>Caudoviricetes</taxon>
        <taxon>Pantevenvirales</taxon>
        <taxon>Ackermannviridae</taxon>
        <taxon>Vapseptimavirus</taxon>
        <taxon>Vapseptimavirus VAP7</taxon>
    </lineage>
</organism>
<keyword evidence="2" id="KW-1185">Reference proteome</keyword>
<dbReference type="KEGG" id="vg:55616110"/>
<dbReference type="GeneID" id="55616110"/>
<reference evidence="1 2" key="1">
    <citation type="submission" date="2019-04" db="EMBL/GenBank/DDBJ databases">
        <authorList>
            <person name="Gao M."/>
            <person name="Bai C."/>
            <person name="Tong Y."/>
            <person name="Xu X."/>
        </authorList>
    </citation>
    <scope>NUCLEOTIDE SEQUENCE [LARGE SCALE GENOMIC DNA]</scope>
    <source>
        <strain evidence="1 2">Vibrio alginolyticus VA1</strain>
    </source>
</reference>
<name>A0A4Y5TV76_9CAUD</name>
<dbReference type="Proteomes" id="UP000318470">
    <property type="component" value="Segment"/>
</dbReference>
<evidence type="ECO:0000313" key="2">
    <source>
        <dbReference type="Proteomes" id="UP000318470"/>
    </source>
</evidence>
<sequence length="70" mass="7899">MSSYKLSGASLEEVRQNVKDYVNGDREQFNVPHISTRVVIVKSSKGRSRGKISSKVNQEILEEQAKEGYL</sequence>
<protein>
    <submittedName>
        <fullName evidence="1">Coatomer gamma subunit</fullName>
    </submittedName>
</protein>
<dbReference type="RefSeq" id="YP_009845747.1">
    <property type="nucleotide sequence ID" value="NC_048765.1"/>
</dbReference>
<dbReference type="EMBL" id="MK795384">
    <property type="protein sequence ID" value="QDB73273.1"/>
    <property type="molecule type" value="Genomic_DNA"/>
</dbReference>